<dbReference type="GO" id="GO:0032993">
    <property type="term" value="C:protein-DNA complex"/>
    <property type="evidence" value="ECO:0007669"/>
    <property type="project" value="TreeGrafter"/>
</dbReference>
<keyword evidence="1" id="KW-0597">Phosphoprotein</keyword>
<dbReference type="AlphaFoldDB" id="A0A1W1BJE9"/>
<evidence type="ECO:0000313" key="8">
    <source>
        <dbReference type="EMBL" id="SFV53660.1"/>
    </source>
</evidence>
<dbReference type="EMBL" id="FPHD01000022">
    <property type="protein sequence ID" value="SFV53660.1"/>
    <property type="molecule type" value="Genomic_DNA"/>
</dbReference>
<dbReference type="Pfam" id="PF00486">
    <property type="entry name" value="Trans_reg_C"/>
    <property type="match status" value="1"/>
</dbReference>
<dbReference type="Pfam" id="PF00072">
    <property type="entry name" value="Response_reg"/>
    <property type="match status" value="1"/>
</dbReference>
<keyword evidence="4" id="KW-0238">DNA-binding</keyword>
<dbReference type="CDD" id="cd00383">
    <property type="entry name" value="trans_reg_C"/>
    <property type="match status" value="1"/>
</dbReference>
<name>A0A1W1BJE9_9ZZZZ</name>
<evidence type="ECO:0000259" key="7">
    <source>
        <dbReference type="PROSITE" id="PS51755"/>
    </source>
</evidence>
<feature type="domain" description="Response regulatory" evidence="6">
    <location>
        <begin position="2"/>
        <end position="116"/>
    </location>
</feature>
<dbReference type="SUPFAM" id="SSF52172">
    <property type="entry name" value="CheY-like"/>
    <property type="match status" value="1"/>
</dbReference>
<dbReference type="GO" id="GO:0005829">
    <property type="term" value="C:cytosol"/>
    <property type="evidence" value="ECO:0007669"/>
    <property type="project" value="TreeGrafter"/>
</dbReference>
<organism evidence="8">
    <name type="scientific">hydrothermal vent metagenome</name>
    <dbReference type="NCBI Taxonomy" id="652676"/>
    <lineage>
        <taxon>unclassified sequences</taxon>
        <taxon>metagenomes</taxon>
        <taxon>ecological metagenomes</taxon>
    </lineage>
</organism>
<dbReference type="InterPro" id="IPR001867">
    <property type="entry name" value="OmpR/PhoB-type_DNA-bd"/>
</dbReference>
<dbReference type="PROSITE" id="PS50110">
    <property type="entry name" value="RESPONSE_REGULATORY"/>
    <property type="match status" value="1"/>
</dbReference>
<dbReference type="InterPro" id="IPR001789">
    <property type="entry name" value="Sig_transdc_resp-reg_receiver"/>
</dbReference>
<evidence type="ECO:0000256" key="2">
    <source>
        <dbReference type="ARBA" id="ARBA00023012"/>
    </source>
</evidence>
<reference evidence="8" key="1">
    <citation type="submission" date="2016-10" db="EMBL/GenBank/DDBJ databases">
        <authorList>
            <person name="de Groot N.N."/>
        </authorList>
    </citation>
    <scope>NUCLEOTIDE SEQUENCE</scope>
</reference>
<keyword evidence="2" id="KW-0902">Two-component regulatory system</keyword>
<dbReference type="InterPro" id="IPR011006">
    <property type="entry name" value="CheY-like_superfamily"/>
</dbReference>
<dbReference type="GO" id="GO:0006355">
    <property type="term" value="P:regulation of DNA-templated transcription"/>
    <property type="evidence" value="ECO:0007669"/>
    <property type="project" value="InterPro"/>
</dbReference>
<dbReference type="SMART" id="SM00862">
    <property type="entry name" value="Trans_reg_C"/>
    <property type="match status" value="1"/>
</dbReference>
<dbReference type="PANTHER" id="PTHR48111:SF22">
    <property type="entry name" value="REGULATOR OF RPOS"/>
    <property type="match status" value="1"/>
</dbReference>
<evidence type="ECO:0000256" key="3">
    <source>
        <dbReference type="ARBA" id="ARBA00023015"/>
    </source>
</evidence>
<accession>A0A1W1BJE9</accession>
<protein>
    <submittedName>
        <fullName evidence="8">Two-component regulator</fullName>
    </submittedName>
</protein>
<evidence type="ECO:0000256" key="4">
    <source>
        <dbReference type="ARBA" id="ARBA00023125"/>
    </source>
</evidence>
<feature type="domain" description="OmpR/PhoB-type" evidence="7">
    <location>
        <begin position="121"/>
        <end position="219"/>
    </location>
</feature>
<gene>
    <name evidence="8" type="ORF">MNB_SV-8-1467</name>
</gene>
<evidence type="ECO:0000256" key="1">
    <source>
        <dbReference type="ARBA" id="ARBA00022553"/>
    </source>
</evidence>
<keyword evidence="5" id="KW-0804">Transcription</keyword>
<sequence>MRVLIIEDEVGLGKTLSQLLTENSYQCDVAENLGDAKYYLDIRNYDLVLLGWAKINGNDIGLISDIKRDAHKTSVIVLSEREDKESEIEALRAGADDFIRKPFDNDILLVRIEAKLRFGASNIIEIEDLIINPEEEKIIYQGEEIELKGKPFEVLTHLAMHKDQIVSKEQLLDAIWEEPELVTPNVIEVAINQIRQKMDKPLDITTIETVRRRGYRFCFPKKIS</sequence>
<dbReference type="PROSITE" id="PS51755">
    <property type="entry name" value="OMPR_PHOB"/>
    <property type="match status" value="1"/>
</dbReference>
<dbReference type="SMART" id="SM00448">
    <property type="entry name" value="REC"/>
    <property type="match status" value="1"/>
</dbReference>
<dbReference type="GO" id="GO:0000976">
    <property type="term" value="F:transcription cis-regulatory region binding"/>
    <property type="evidence" value="ECO:0007669"/>
    <property type="project" value="TreeGrafter"/>
</dbReference>
<dbReference type="Gene3D" id="1.10.10.10">
    <property type="entry name" value="Winged helix-like DNA-binding domain superfamily/Winged helix DNA-binding domain"/>
    <property type="match status" value="1"/>
</dbReference>
<dbReference type="Gene3D" id="3.40.50.2300">
    <property type="match status" value="1"/>
</dbReference>
<keyword evidence="3" id="KW-0805">Transcription regulation</keyword>
<dbReference type="InterPro" id="IPR039420">
    <property type="entry name" value="WalR-like"/>
</dbReference>
<dbReference type="PANTHER" id="PTHR48111">
    <property type="entry name" value="REGULATOR OF RPOS"/>
    <property type="match status" value="1"/>
</dbReference>
<evidence type="ECO:0000259" key="6">
    <source>
        <dbReference type="PROSITE" id="PS50110"/>
    </source>
</evidence>
<dbReference type="GO" id="GO:0000156">
    <property type="term" value="F:phosphorelay response regulator activity"/>
    <property type="evidence" value="ECO:0007669"/>
    <property type="project" value="TreeGrafter"/>
</dbReference>
<dbReference type="InterPro" id="IPR036388">
    <property type="entry name" value="WH-like_DNA-bd_sf"/>
</dbReference>
<proteinExistence type="predicted"/>
<evidence type="ECO:0000256" key="5">
    <source>
        <dbReference type="ARBA" id="ARBA00023163"/>
    </source>
</evidence>